<evidence type="ECO:0000256" key="3">
    <source>
        <dbReference type="RuleBase" id="RU361235"/>
    </source>
</evidence>
<feature type="chain" id="PRO_5005104474" description="Carboxylic ester hydrolase" evidence="3">
    <location>
        <begin position="28"/>
        <end position="534"/>
    </location>
</feature>
<dbReference type="Gene3D" id="3.40.50.1820">
    <property type="entry name" value="alpha/beta hydrolase"/>
    <property type="match status" value="1"/>
</dbReference>
<dbReference type="PANTHER" id="PTHR11559">
    <property type="entry name" value="CARBOXYLESTERASE"/>
    <property type="match status" value="1"/>
</dbReference>
<dbReference type="InterPro" id="IPR029058">
    <property type="entry name" value="AB_hydrolase_fold"/>
</dbReference>
<dbReference type="Pfam" id="PF00135">
    <property type="entry name" value="COesterase"/>
    <property type="match status" value="1"/>
</dbReference>
<dbReference type="InterPro" id="IPR002018">
    <property type="entry name" value="CarbesteraseB"/>
</dbReference>
<keyword evidence="6" id="KW-1185">Reference proteome</keyword>
<keyword evidence="2 3" id="KW-0378">Hydrolase</keyword>
<protein>
    <recommendedName>
        <fullName evidence="3">Carboxylic ester hydrolase</fullName>
        <ecNumber evidence="3">3.1.1.-</ecNumber>
    </recommendedName>
</protein>
<dbReference type="PROSITE" id="PS00122">
    <property type="entry name" value="CARBOXYLESTERASE_B_1"/>
    <property type="match status" value="1"/>
</dbReference>
<dbReference type="EC" id="3.1.1.-" evidence="3"/>
<evidence type="ECO:0000256" key="2">
    <source>
        <dbReference type="ARBA" id="ARBA00022801"/>
    </source>
</evidence>
<dbReference type="RefSeq" id="XP_013427241.1">
    <property type="nucleotide sequence ID" value="XM_013571787.1"/>
</dbReference>
<name>A0A074WIH8_9PEZI</name>
<reference evidence="5 6" key="1">
    <citation type="journal article" date="2014" name="BMC Genomics">
        <title>Genome sequencing of four Aureobasidium pullulans varieties: biotechnological potential, stress tolerance, and description of new species.</title>
        <authorList>
            <person name="Gostin Ar C."/>
            <person name="Ohm R.A."/>
            <person name="Kogej T."/>
            <person name="Sonjak S."/>
            <person name="Turk M."/>
            <person name="Zajc J."/>
            <person name="Zalar P."/>
            <person name="Grube M."/>
            <person name="Sun H."/>
            <person name="Han J."/>
            <person name="Sharma A."/>
            <person name="Chiniquy J."/>
            <person name="Ngan C.Y."/>
            <person name="Lipzen A."/>
            <person name="Barry K."/>
            <person name="Grigoriev I.V."/>
            <person name="Gunde-Cimerman N."/>
        </authorList>
    </citation>
    <scope>NUCLEOTIDE SEQUENCE [LARGE SCALE GENOMIC DNA]</scope>
    <source>
        <strain evidence="5 6">CBS 147.97</strain>
    </source>
</reference>
<organism evidence="5 6">
    <name type="scientific">Aureobasidium namibiae CBS 147.97</name>
    <dbReference type="NCBI Taxonomy" id="1043004"/>
    <lineage>
        <taxon>Eukaryota</taxon>
        <taxon>Fungi</taxon>
        <taxon>Dikarya</taxon>
        <taxon>Ascomycota</taxon>
        <taxon>Pezizomycotina</taxon>
        <taxon>Dothideomycetes</taxon>
        <taxon>Dothideomycetidae</taxon>
        <taxon>Dothideales</taxon>
        <taxon>Saccotheciaceae</taxon>
        <taxon>Aureobasidium</taxon>
    </lineage>
</organism>
<dbReference type="InterPro" id="IPR019826">
    <property type="entry name" value="Carboxylesterase_B_AS"/>
</dbReference>
<sequence>MLLQGKAYLCVLLVFISLCTCTPALEAELDYGTFQGSYSARYNLSYWQKIPFAAPPTGQNRFRGPQPPTSIVNGTYDSTQSFDMCPQRTVNGSEDCLYLGLYSRPWSRGQPLRPVVVVFYGGGFIQGSAYFSIPPSGYPVLNVSSSNDLVFVYTNYRVNAFGLLPGKEIAADAMSDLNPGLLDQHAALKWTNKYVSEFGGDPSNVSIWGQSAGAGSVVAQVIAQNGKTSPSLFSKALASSPFWPKTYKYNAPQAQALYDSLANLTGCSGPNSLQCLKTVDVQAIRDASLTIAGSHTYNTSSYTWSPVIDGTFLTQPLSSATAKGQVNVDYGFGMYNLREGENFIPPGFQHTESSGSPPFNSSVKSLTAWLKGYLPGLSDRDRSRVLSLYPARGSAEGLPSYDTTHVRAGLIFRDTVLACPAYWMASAAHKKSYLGEYTIAPAKHASDTIYWNQVNSIQQTDSFIYQGYAGAFASFLETGDPNAHKLTNDSVAGVPELQSENQFVIAQDGFSDVSTAQLTQRCDYWRSVAQKIPI</sequence>
<dbReference type="EMBL" id="KL584710">
    <property type="protein sequence ID" value="KEQ72868.1"/>
    <property type="molecule type" value="Genomic_DNA"/>
</dbReference>
<dbReference type="InterPro" id="IPR050309">
    <property type="entry name" value="Type-B_Carboxylest/Lipase"/>
</dbReference>
<evidence type="ECO:0000259" key="4">
    <source>
        <dbReference type="Pfam" id="PF00135"/>
    </source>
</evidence>
<dbReference type="HOGENOM" id="CLU_006586_10_5_1"/>
<proteinExistence type="inferred from homology"/>
<feature type="signal peptide" evidence="3">
    <location>
        <begin position="1"/>
        <end position="27"/>
    </location>
</feature>
<gene>
    <name evidence="5" type="ORF">M436DRAFT_73035</name>
</gene>
<keyword evidence="3" id="KW-0732">Signal</keyword>
<dbReference type="Proteomes" id="UP000027730">
    <property type="component" value="Unassembled WGS sequence"/>
</dbReference>
<accession>A0A074WIH8</accession>
<evidence type="ECO:0000313" key="5">
    <source>
        <dbReference type="EMBL" id="KEQ72868.1"/>
    </source>
</evidence>
<dbReference type="SUPFAM" id="SSF53474">
    <property type="entry name" value="alpha/beta-Hydrolases"/>
    <property type="match status" value="1"/>
</dbReference>
<dbReference type="ESTHER" id="9pezi-a0a074wih8">
    <property type="family name" value="Fungal_carboxylesterase_lipase"/>
</dbReference>
<dbReference type="OrthoDB" id="408631at2759"/>
<dbReference type="GeneID" id="25415222"/>
<dbReference type="STRING" id="1043004.A0A074WIH8"/>
<dbReference type="AlphaFoldDB" id="A0A074WIH8"/>
<dbReference type="FunFam" id="3.40.50.1820:FF:000299">
    <property type="entry name" value="Carboxylic ester hydrolase"/>
    <property type="match status" value="1"/>
</dbReference>
<evidence type="ECO:0000256" key="1">
    <source>
        <dbReference type="ARBA" id="ARBA00005964"/>
    </source>
</evidence>
<comment type="similarity">
    <text evidence="1 3">Belongs to the type-B carboxylesterase/lipase family.</text>
</comment>
<evidence type="ECO:0000313" key="6">
    <source>
        <dbReference type="Proteomes" id="UP000027730"/>
    </source>
</evidence>
<feature type="domain" description="Carboxylesterase type B" evidence="4">
    <location>
        <begin position="28"/>
        <end position="525"/>
    </location>
</feature>
<dbReference type="GO" id="GO:0016787">
    <property type="term" value="F:hydrolase activity"/>
    <property type="evidence" value="ECO:0007669"/>
    <property type="project" value="UniProtKB-KW"/>
</dbReference>